<name>A0A1X0NH18_9TRYP</name>
<proteinExistence type="predicted"/>
<keyword evidence="2" id="KW-1185">Reference proteome</keyword>
<dbReference type="GeneID" id="39990510"/>
<comment type="caution">
    <text evidence="1">The sequence shown here is derived from an EMBL/GenBank/DDBJ whole genome shotgun (WGS) entry which is preliminary data.</text>
</comment>
<dbReference type="VEuPathDB" id="TriTrypDB:TM35_000541050"/>
<dbReference type="Proteomes" id="UP000192257">
    <property type="component" value="Unassembled WGS sequence"/>
</dbReference>
<evidence type="ECO:0000313" key="1">
    <source>
        <dbReference type="EMBL" id="ORC83881.1"/>
    </source>
</evidence>
<dbReference type="AlphaFoldDB" id="A0A1X0NH18"/>
<sequence length="103" mass="11570">MSFVVVWQMFPHNSGKRTGHSIVWLPPLVSSLSSPFFVLLFHAWISLYVTACDGTVVGTLLPSPSHIYTHTLSPHWDTEFLSCVCVCDTLFYSPDRCCAYVQS</sequence>
<accession>A0A1X0NH18</accession>
<dbReference type="EMBL" id="NBCO01000054">
    <property type="protein sequence ID" value="ORC83881.1"/>
    <property type="molecule type" value="Genomic_DNA"/>
</dbReference>
<protein>
    <submittedName>
        <fullName evidence="1">Uncharacterized protein</fullName>
    </submittedName>
</protein>
<dbReference type="RefSeq" id="XP_028877947.1">
    <property type="nucleotide sequence ID" value="XM_029030730.1"/>
</dbReference>
<evidence type="ECO:0000313" key="2">
    <source>
        <dbReference type="Proteomes" id="UP000192257"/>
    </source>
</evidence>
<organism evidence="1 2">
    <name type="scientific">Trypanosoma theileri</name>
    <dbReference type="NCBI Taxonomy" id="67003"/>
    <lineage>
        <taxon>Eukaryota</taxon>
        <taxon>Discoba</taxon>
        <taxon>Euglenozoa</taxon>
        <taxon>Kinetoplastea</taxon>
        <taxon>Metakinetoplastina</taxon>
        <taxon>Trypanosomatida</taxon>
        <taxon>Trypanosomatidae</taxon>
        <taxon>Trypanosoma</taxon>
    </lineage>
</organism>
<gene>
    <name evidence="1" type="ORF">TM35_000541050</name>
</gene>
<reference evidence="1 2" key="1">
    <citation type="submission" date="2017-03" db="EMBL/GenBank/DDBJ databases">
        <title>An alternative strategy for trypanosome survival in the mammalian bloodstream revealed through genome and transcriptome analysis of the ubiquitous bovine parasite Trypanosoma (Megatrypanum) theileri.</title>
        <authorList>
            <person name="Kelly S."/>
            <person name="Ivens A."/>
            <person name="Mott A."/>
            <person name="O'Neill E."/>
            <person name="Emms D."/>
            <person name="Macleod O."/>
            <person name="Voorheis P."/>
            <person name="Matthews J."/>
            <person name="Matthews K."/>
            <person name="Carrington M."/>
        </authorList>
    </citation>
    <scope>NUCLEOTIDE SEQUENCE [LARGE SCALE GENOMIC DNA]</scope>
    <source>
        <strain evidence="1">Edinburgh</strain>
    </source>
</reference>